<keyword evidence="1" id="KW-0472">Membrane</keyword>
<dbReference type="OrthoDB" id="5421703at2"/>
<dbReference type="HOGENOM" id="CLU_2878457_0_0_7"/>
<gene>
    <name evidence="2" type="ORF">DespoDRAFT_02809</name>
</gene>
<keyword evidence="1" id="KW-1133">Transmembrane helix</keyword>
<dbReference type="eggNOG" id="ENOG5033P6G">
    <property type="taxonomic scope" value="Bacteria"/>
</dbReference>
<feature type="transmembrane region" description="Helical" evidence="1">
    <location>
        <begin position="7"/>
        <end position="28"/>
    </location>
</feature>
<evidence type="ECO:0000313" key="3">
    <source>
        <dbReference type="Proteomes" id="UP000005778"/>
    </source>
</evidence>
<protein>
    <submittedName>
        <fullName evidence="2">Uncharacterized protein</fullName>
    </submittedName>
</protein>
<keyword evidence="1" id="KW-0812">Transmembrane</keyword>
<reference evidence="2 3" key="1">
    <citation type="submission" date="2011-09" db="EMBL/GenBank/DDBJ databases">
        <authorList>
            <consortium name="US DOE Joint Genome Institute (JGI-PGF)"/>
            <person name="Lucas S."/>
            <person name="Han J."/>
            <person name="Lapidus A."/>
            <person name="Cheng J.-F."/>
            <person name="Goodwin L."/>
            <person name="Pitluck S."/>
            <person name="Peters L."/>
            <person name="Land M.L."/>
            <person name="Hauser L."/>
            <person name="Orellana R."/>
            <person name="Lovley D."/>
            <person name="Woyke T.J."/>
        </authorList>
    </citation>
    <scope>NUCLEOTIDE SEQUENCE [LARGE SCALE GENOMIC DNA]</scope>
    <source>
        <strain evidence="2 3">2ac9</strain>
    </source>
</reference>
<feature type="transmembrane region" description="Helical" evidence="1">
    <location>
        <begin position="34"/>
        <end position="56"/>
    </location>
</feature>
<keyword evidence="3" id="KW-1185">Reference proteome</keyword>
<evidence type="ECO:0000256" key="1">
    <source>
        <dbReference type="SAM" id="Phobius"/>
    </source>
</evidence>
<proteinExistence type="predicted"/>
<organism evidence="2 3">
    <name type="scientific">Desulfobacter postgatei 2ac9</name>
    <dbReference type="NCBI Taxonomy" id="879212"/>
    <lineage>
        <taxon>Bacteria</taxon>
        <taxon>Pseudomonadati</taxon>
        <taxon>Thermodesulfobacteriota</taxon>
        <taxon>Desulfobacteria</taxon>
        <taxon>Desulfobacterales</taxon>
        <taxon>Desulfobacteraceae</taxon>
        <taxon>Desulfobacter</taxon>
    </lineage>
</organism>
<dbReference type="Proteomes" id="UP000005778">
    <property type="component" value="Chromosome"/>
</dbReference>
<accession>I5B566</accession>
<name>I5B566_9BACT</name>
<sequence>MTKIAIRIVGIGLLHSFLYGYLVPFVIYPRFGQHGISFAVIFAILISIGIIGTLWLGKGKNRTTNKGE</sequence>
<dbReference type="EMBL" id="CM001488">
    <property type="protein sequence ID" value="EIM64629.1"/>
    <property type="molecule type" value="Genomic_DNA"/>
</dbReference>
<evidence type="ECO:0000313" key="2">
    <source>
        <dbReference type="EMBL" id="EIM64629.1"/>
    </source>
</evidence>
<dbReference type="AlphaFoldDB" id="I5B566"/>
<dbReference type="STRING" id="879212.DespoDRAFT_02809"/>
<reference evidence="2 3" key="2">
    <citation type="submission" date="2012-02" db="EMBL/GenBank/DDBJ databases">
        <title>Improved High-Quality Draft sequence of Desulfobacter postgatei 2ac9.</title>
        <authorList>
            <consortium name="US DOE Joint Genome Institute"/>
            <person name="Lucas S."/>
            <person name="Han J."/>
            <person name="Lapidus A."/>
            <person name="Cheng J.-F."/>
            <person name="Goodwin L."/>
            <person name="Pitluck S."/>
            <person name="Peters L."/>
            <person name="Ovchinnikova G."/>
            <person name="Held B."/>
            <person name="Detter J.C."/>
            <person name="Han C."/>
            <person name="Tapia R."/>
            <person name="Land M."/>
            <person name="Hauser L."/>
            <person name="Kyrpides N."/>
            <person name="Ivanova N."/>
            <person name="Pagani I."/>
            <person name="Orellana R."/>
            <person name="Lovley D."/>
            <person name="Woyke T."/>
        </authorList>
    </citation>
    <scope>NUCLEOTIDE SEQUENCE [LARGE SCALE GENOMIC DNA]</scope>
    <source>
        <strain evidence="2 3">2ac9</strain>
    </source>
</reference>
<dbReference type="RefSeq" id="WP_004074231.1">
    <property type="nucleotide sequence ID" value="NZ_CM001488.1"/>
</dbReference>